<proteinExistence type="predicted"/>
<dbReference type="EMBL" id="RJQC01000005">
    <property type="protein sequence ID" value="RNM29122.1"/>
    <property type="molecule type" value="Genomic_DNA"/>
</dbReference>
<keyword evidence="2" id="KW-1185">Reference proteome</keyword>
<protein>
    <submittedName>
        <fullName evidence="1">Uncharacterized protein</fullName>
    </submittedName>
</protein>
<accession>A0A3N0HYB7</accession>
<evidence type="ECO:0000313" key="1">
    <source>
        <dbReference type="EMBL" id="RNM29122.1"/>
    </source>
</evidence>
<comment type="caution">
    <text evidence="1">The sequence shown here is derived from an EMBL/GenBank/DDBJ whole genome shotgun (WGS) entry which is preliminary data.</text>
</comment>
<reference evidence="1 2" key="1">
    <citation type="submission" date="2018-11" db="EMBL/GenBank/DDBJ databases">
        <title>Clostridium sp. nov., a member of the family Erysipelotrichaceae isolated from pig faeces.</title>
        <authorList>
            <person name="Chang Y.-H."/>
        </authorList>
    </citation>
    <scope>NUCLEOTIDE SEQUENCE [LARGE SCALE GENOMIC DNA]</scope>
    <source>
        <strain evidence="1 2">YH-panp20</strain>
    </source>
</reference>
<dbReference type="RefSeq" id="WP_128521171.1">
    <property type="nucleotide sequence ID" value="NZ_RJQC01000005.1"/>
</dbReference>
<dbReference type="OrthoDB" id="1649139at2"/>
<gene>
    <name evidence="1" type="ORF">EDX97_10855</name>
</gene>
<sequence length="123" mass="14179">MQKEYRSVVFDSENKKYEIKDGTIGIYPFGDVKKCSILNEEAKYRGKTEPFFHQVLGGTAFFTIMGEPSFYVGLRIITKSNETLAIYVSTKSVYFNTDAYFADRTEAEKIKKVFQAIIKKQNE</sequence>
<name>A0A3N0HYB7_9FIRM</name>
<dbReference type="AlphaFoldDB" id="A0A3N0HYB7"/>
<dbReference type="Proteomes" id="UP000276568">
    <property type="component" value="Unassembled WGS sequence"/>
</dbReference>
<organism evidence="1 2">
    <name type="scientific">Absicoccus porci</name>
    <dbReference type="NCBI Taxonomy" id="2486576"/>
    <lineage>
        <taxon>Bacteria</taxon>
        <taxon>Bacillati</taxon>
        <taxon>Bacillota</taxon>
        <taxon>Erysipelotrichia</taxon>
        <taxon>Erysipelotrichales</taxon>
        <taxon>Erysipelotrichaceae</taxon>
        <taxon>Absicoccus</taxon>
    </lineage>
</organism>
<evidence type="ECO:0000313" key="2">
    <source>
        <dbReference type="Proteomes" id="UP000276568"/>
    </source>
</evidence>